<gene>
    <name evidence="2" type="ORF">EDB92DRAFT_1899331</name>
</gene>
<protein>
    <submittedName>
        <fullName evidence="2">Uncharacterized protein</fullName>
    </submittedName>
</protein>
<feature type="transmembrane region" description="Helical" evidence="1">
    <location>
        <begin position="151"/>
        <end position="172"/>
    </location>
</feature>
<name>A0AAD4Q8V6_9AGAM</name>
<dbReference type="Proteomes" id="UP001201163">
    <property type="component" value="Unassembled WGS sequence"/>
</dbReference>
<sequence length="330" mass="37477">PRCMHKHMKRDVHNFSEHKYSWGLQSKVYPADTMAAPLRKVSLDYHQTLRRVRFRVTSDVPLRLHRDNPVNPPHIPEIPSDRNTLSFHTVPSSAVSAEVHDDYYLSFLSWRSYPPGLYTAIAHDGPLRTRIQCFWSELDEFWWHLRHARHLLFGWLATLYHLILLVVGYTFYKQSTNFVTSVVLLTRRMRATSLRYVVMVWLLPVLDKIRNSALEAVGTEGLSKDTGASPVRSDSEGKGVAVGIPIPVDHAQVRNGGKSTNIFHSERVLPTSLWSHPAPTTNDFSTPTRTYPPPTHYHTSAASIASLKARLGELDRTVNALEKSLSGRSL</sequence>
<keyword evidence="1" id="KW-0472">Membrane</keyword>
<feature type="non-terminal residue" evidence="2">
    <location>
        <position position="1"/>
    </location>
</feature>
<evidence type="ECO:0000313" key="2">
    <source>
        <dbReference type="EMBL" id="KAH8980896.1"/>
    </source>
</evidence>
<keyword evidence="1" id="KW-0812">Transmembrane</keyword>
<keyword evidence="1" id="KW-1133">Transmembrane helix</keyword>
<accession>A0AAD4Q8V6</accession>
<evidence type="ECO:0000313" key="3">
    <source>
        <dbReference type="Proteomes" id="UP001201163"/>
    </source>
</evidence>
<evidence type="ECO:0000256" key="1">
    <source>
        <dbReference type="SAM" id="Phobius"/>
    </source>
</evidence>
<dbReference type="AlphaFoldDB" id="A0AAD4Q8V6"/>
<organism evidence="2 3">
    <name type="scientific">Lactarius akahatsu</name>
    <dbReference type="NCBI Taxonomy" id="416441"/>
    <lineage>
        <taxon>Eukaryota</taxon>
        <taxon>Fungi</taxon>
        <taxon>Dikarya</taxon>
        <taxon>Basidiomycota</taxon>
        <taxon>Agaricomycotina</taxon>
        <taxon>Agaricomycetes</taxon>
        <taxon>Russulales</taxon>
        <taxon>Russulaceae</taxon>
        <taxon>Lactarius</taxon>
    </lineage>
</organism>
<reference evidence="2" key="1">
    <citation type="submission" date="2022-01" db="EMBL/GenBank/DDBJ databases">
        <title>Comparative genomics reveals a dynamic genome evolution in the ectomycorrhizal milk-cap (Lactarius) mushrooms.</title>
        <authorList>
            <consortium name="DOE Joint Genome Institute"/>
            <person name="Lebreton A."/>
            <person name="Tang N."/>
            <person name="Kuo A."/>
            <person name="LaButti K."/>
            <person name="Drula E."/>
            <person name="Barry K."/>
            <person name="Clum A."/>
            <person name="Lipzen A."/>
            <person name="Mousain D."/>
            <person name="Ng V."/>
            <person name="Wang R."/>
            <person name="Wang X."/>
            <person name="Dai Y."/>
            <person name="Henrissat B."/>
            <person name="Grigoriev I.V."/>
            <person name="Guerin-Laguette A."/>
            <person name="Yu F."/>
            <person name="Martin F.M."/>
        </authorList>
    </citation>
    <scope>NUCLEOTIDE SEQUENCE</scope>
    <source>
        <strain evidence="2">QP</strain>
    </source>
</reference>
<comment type="caution">
    <text evidence="2">The sequence shown here is derived from an EMBL/GenBank/DDBJ whole genome shotgun (WGS) entry which is preliminary data.</text>
</comment>
<keyword evidence="3" id="KW-1185">Reference proteome</keyword>
<dbReference type="EMBL" id="JAKELL010000127">
    <property type="protein sequence ID" value="KAH8980896.1"/>
    <property type="molecule type" value="Genomic_DNA"/>
</dbReference>
<proteinExistence type="predicted"/>